<dbReference type="NCBIfam" id="TIGR00275">
    <property type="entry name" value="aminoacetone oxidase family FAD-binding enzyme"/>
    <property type="match status" value="1"/>
</dbReference>
<dbReference type="Gene3D" id="2.40.30.10">
    <property type="entry name" value="Translation factors"/>
    <property type="match status" value="1"/>
</dbReference>
<dbReference type="InterPro" id="IPR036188">
    <property type="entry name" value="FAD/NAD-bd_sf"/>
</dbReference>
<organism evidence="7 8">
    <name type="scientific">Faucicola osloensis</name>
    <name type="common">Moraxella osloensis</name>
    <dbReference type="NCBI Taxonomy" id="34062"/>
    <lineage>
        <taxon>Bacteria</taxon>
        <taxon>Pseudomonadati</taxon>
        <taxon>Pseudomonadota</taxon>
        <taxon>Gammaproteobacteria</taxon>
        <taxon>Moraxellales</taxon>
        <taxon>Moraxellaceae</taxon>
        <taxon>Faucicola</taxon>
    </lineage>
</organism>
<gene>
    <name evidence="7" type="ORF">NP7_01395</name>
</gene>
<feature type="region of interest" description="Disordered" evidence="4">
    <location>
        <begin position="1"/>
        <end position="22"/>
    </location>
</feature>
<evidence type="ECO:0000259" key="6">
    <source>
        <dbReference type="Pfam" id="PF22780"/>
    </source>
</evidence>
<comment type="cofactor">
    <cofactor evidence="1">
        <name>FAD</name>
        <dbReference type="ChEBI" id="CHEBI:57692"/>
    </cofactor>
</comment>
<evidence type="ECO:0000256" key="4">
    <source>
        <dbReference type="SAM" id="MobiDB-lite"/>
    </source>
</evidence>
<name>A0A2D2LSN8_FAUOS</name>
<accession>A0A2D2LSN8</accession>
<evidence type="ECO:0000256" key="3">
    <source>
        <dbReference type="ARBA" id="ARBA00022827"/>
    </source>
</evidence>
<dbReference type="InterPro" id="IPR055178">
    <property type="entry name" value="RsdA/BaiN/AoA(So)-like_dom"/>
</dbReference>
<evidence type="ECO:0000256" key="1">
    <source>
        <dbReference type="ARBA" id="ARBA00001974"/>
    </source>
</evidence>
<dbReference type="Pfam" id="PF22780">
    <property type="entry name" value="HI0933_like_1st"/>
    <property type="match status" value="1"/>
</dbReference>
<protein>
    <submittedName>
        <fullName evidence="7">Aminoacetone oxidase family FAD-binding enzyme</fullName>
    </submittedName>
</protein>
<feature type="domain" description="RsdA/BaiN/AoA(So)-like Rossmann fold-like" evidence="5">
    <location>
        <begin position="33"/>
        <end position="448"/>
    </location>
</feature>
<evidence type="ECO:0000259" key="5">
    <source>
        <dbReference type="Pfam" id="PF03486"/>
    </source>
</evidence>
<dbReference type="InterPro" id="IPR057661">
    <property type="entry name" value="RsdA/BaiN/AoA(So)_Rossmann"/>
</dbReference>
<dbReference type="RefSeq" id="WP_100269411.1">
    <property type="nucleotide sequence ID" value="NZ_CP024443.1"/>
</dbReference>
<reference evidence="8" key="1">
    <citation type="submission" date="2017-11" db="EMBL/GenBank/DDBJ databases">
        <title>Complete genome sequence of Moraxella osloensis NP7 isolated from human skin.</title>
        <authorList>
            <person name="Lee K."/>
            <person name="Lim J.Y."/>
            <person name="Hwang I."/>
        </authorList>
    </citation>
    <scope>NUCLEOTIDE SEQUENCE [LARGE SCALE GENOMIC DNA]</scope>
    <source>
        <strain evidence="8">NP7</strain>
    </source>
</reference>
<evidence type="ECO:0000313" key="7">
    <source>
        <dbReference type="EMBL" id="ATR78045.1"/>
    </source>
</evidence>
<dbReference type="Gene3D" id="1.10.8.260">
    <property type="entry name" value="HI0933 insert domain-like"/>
    <property type="match status" value="1"/>
</dbReference>
<dbReference type="InterPro" id="IPR023166">
    <property type="entry name" value="BaiN-like_dom_sf"/>
</dbReference>
<keyword evidence="3" id="KW-0274">FAD</keyword>
<dbReference type="Gene3D" id="3.50.50.60">
    <property type="entry name" value="FAD/NAD(P)-binding domain"/>
    <property type="match status" value="1"/>
</dbReference>
<sequence length="450" mass="49156">MQQQHTSPNISPKTDTAQNHAGSTSAPSAFAYDVIIIGAGASGLFCALTAGKRGRRVLVVDHANKAGKKILMSGGGRCNFTNYDIEPKHYLSSNPHFCKSALSRYLNWDFIGMVSQYQIPYHEREHGQLFCDTSANDILQMLLTECRANQVTIQLKTAIQQIQALPDNTGFVLTVNQPASQQPHQQANQQANQKSSQQILTCQSLVVATGGLSIPTMGATGFGYQVAQQFGHTIVPTSAGLVPFTFTDKIGDAIKSLSGVSFEVIAFNEHISFRLPVLFTHRGLSGPAMLQLSNYWQVGEPIFINLFPSLDMAAFLAEQKKQHPKQLIRTVLNDHIGAAALPKKVVATLQNLLWQDMAETELANIKDEKLAQLGEQLNAWRLTPSGTEGYRTAEVTRGGVATDKVSSKTMQSQLQPNLYFIGEVLDVTGWLGGYNFQWAWASGFVAGEVV</sequence>
<dbReference type="EMBL" id="CP024443">
    <property type="protein sequence ID" value="ATR78045.1"/>
    <property type="molecule type" value="Genomic_DNA"/>
</dbReference>
<evidence type="ECO:0000313" key="8">
    <source>
        <dbReference type="Proteomes" id="UP000229340"/>
    </source>
</evidence>
<evidence type="ECO:0000256" key="2">
    <source>
        <dbReference type="ARBA" id="ARBA00022630"/>
    </source>
</evidence>
<dbReference type="Pfam" id="PF03486">
    <property type="entry name" value="HI0933_like"/>
    <property type="match status" value="1"/>
</dbReference>
<feature type="domain" description="RsdA/BaiN/AoA(So)-like insert" evidence="6">
    <location>
        <begin position="239"/>
        <end position="395"/>
    </location>
</feature>
<keyword evidence="2" id="KW-0285">Flavoprotein</keyword>
<dbReference type="AlphaFoldDB" id="A0A2D2LSN8"/>
<dbReference type="SUPFAM" id="SSF160996">
    <property type="entry name" value="HI0933 insert domain-like"/>
    <property type="match status" value="1"/>
</dbReference>
<proteinExistence type="predicted"/>
<dbReference type="PANTHER" id="PTHR42887">
    <property type="entry name" value="OS12G0638800 PROTEIN"/>
    <property type="match status" value="1"/>
</dbReference>
<dbReference type="PANTHER" id="PTHR42887:SF2">
    <property type="entry name" value="OS12G0638800 PROTEIN"/>
    <property type="match status" value="1"/>
</dbReference>
<dbReference type="Proteomes" id="UP000229340">
    <property type="component" value="Chromosome"/>
</dbReference>
<dbReference type="InterPro" id="IPR004792">
    <property type="entry name" value="BaiN-like"/>
</dbReference>
<dbReference type="SUPFAM" id="SSF51905">
    <property type="entry name" value="FAD/NAD(P)-binding domain"/>
    <property type="match status" value="1"/>
</dbReference>